<reference evidence="2" key="1">
    <citation type="journal article" date="2017" name="Front. Plant Sci.">
        <title>Climate Clever Clovers: New Paradigm to Reduce the Environmental Footprint of Ruminants by Breeding Low Methanogenic Forages Utilizing Haplotype Variation.</title>
        <authorList>
            <person name="Kaur P."/>
            <person name="Appels R."/>
            <person name="Bayer P.E."/>
            <person name="Keeble-Gagnere G."/>
            <person name="Wang J."/>
            <person name="Hirakawa H."/>
            <person name="Shirasawa K."/>
            <person name="Vercoe P."/>
            <person name="Stefanova K."/>
            <person name="Durmic Z."/>
            <person name="Nichols P."/>
            <person name="Revell C."/>
            <person name="Isobe S.N."/>
            <person name="Edwards D."/>
            <person name="Erskine W."/>
        </authorList>
    </citation>
    <scope>NUCLEOTIDE SEQUENCE [LARGE SCALE GENOMIC DNA]</scope>
    <source>
        <strain evidence="2">cv. Daliak</strain>
    </source>
</reference>
<dbReference type="AlphaFoldDB" id="A0A2Z6M6I2"/>
<dbReference type="EMBL" id="DF973174">
    <property type="protein sequence ID" value="GAU17619.1"/>
    <property type="molecule type" value="Genomic_DNA"/>
</dbReference>
<protein>
    <submittedName>
        <fullName evidence="1">Uncharacterized protein</fullName>
    </submittedName>
</protein>
<sequence>MGKLHISCNYEISIPLPPPKQLQFNHIEVLAHYMCQPLAVTCMASSIVIIPANQPLSIIK</sequence>
<evidence type="ECO:0000313" key="2">
    <source>
        <dbReference type="Proteomes" id="UP000242715"/>
    </source>
</evidence>
<organism evidence="1 2">
    <name type="scientific">Trifolium subterraneum</name>
    <name type="common">Subterranean clover</name>
    <dbReference type="NCBI Taxonomy" id="3900"/>
    <lineage>
        <taxon>Eukaryota</taxon>
        <taxon>Viridiplantae</taxon>
        <taxon>Streptophyta</taxon>
        <taxon>Embryophyta</taxon>
        <taxon>Tracheophyta</taxon>
        <taxon>Spermatophyta</taxon>
        <taxon>Magnoliopsida</taxon>
        <taxon>eudicotyledons</taxon>
        <taxon>Gunneridae</taxon>
        <taxon>Pentapetalae</taxon>
        <taxon>rosids</taxon>
        <taxon>fabids</taxon>
        <taxon>Fabales</taxon>
        <taxon>Fabaceae</taxon>
        <taxon>Papilionoideae</taxon>
        <taxon>50 kb inversion clade</taxon>
        <taxon>NPAAA clade</taxon>
        <taxon>Hologalegina</taxon>
        <taxon>IRL clade</taxon>
        <taxon>Trifolieae</taxon>
        <taxon>Trifolium</taxon>
    </lineage>
</organism>
<dbReference type="Proteomes" id="UP000242715">
    <property type="component" value="Unassembled WGS sequence"/>
</dbReference>
<evidence type="ECO:0000313" key="1">
    <source>
        <dbReference type="EMBL" id="GAU17619.1"/>
    </source>
</evidence>
<proteinExistence type="predicted"/>
<gene>
    <name evidence="1" type="ORF">TSUD_254940</name>
</gene>
<name>A0A2Z6M6I2_TRISU</name>
<keyword evidence="2" id="KW-1185">Reference proteome</keyword>
<accession>A0A2Z6M6I2</accession>